<keyword evidence="1" id="KW-1133">Transmembrane helix</keyword>
<feature type="domain" description="Protein kinase" evidence="2">
    <location>
        <begin position="1"/>
        <end position="309"/>
    </location>
</feature>
<accession>A0A2U0U091</accession>
<dbReference type="PANTHER" id="PTHR44167:SF24">
    <property type="entry name" value="SERINE_THREONINE-PROTEIN KINASE CHK2"/>
    <property type="match status" value="1"/>
</dbReference>
<proteinExistence type="predicted"/>
<dbReference type="Proteomes" id="UP000245870">
    <property type="component" value="Unassembled WGS sequence"/>
</dbReference>
<dbReference type="GO" id="GO:0005524">
    <property type="term" value="F:ATP binding"/>
    <property type="evidence" value="ECO:0007669"/>
    <property type="project" value="InterPro"/>
</dbReference>
<dbReference type="InterPro" id="IPR011009">
    <property type="entry name" value="Kinase-like_dom_sf"/>
</dbReference>
<dbReference type="GO" id="GO:0004672">
    <property type="term" value="F:protein kinase activity"/>
    <property type="evidence" value="ECO:0007669"/>
    <property type="project" value="InterPro"/>
</dbReference>
<organism evidence="3 4">
    <name type="scientific">Hallella colorans</name>
    <dbReference type="NCBI Taxonomy" id="1703337"/>
    <lineage>
        <taxon>Bacteria</taxon>
        <taxon>Pseudomonadati</taxon>
        <taxon>Bacteroidota</taxon>
        <taxon>Bacteroidia</taxon>
        <taxon>Bacteroidales</taxon>
        <taxon>Prevotellaceae</taxon>
        <taxon>Hallella</taxon>
    </lineage>
</organism>
<dbReference type="PANTHER" id="PTHR44167">
    <property type="entry name" value="OVARIAN-SPECIFIC SERINE/THREONINE-PROTEIN KINASE LOK-RELATED"/>
    <property type="match status" value="1"/>
</dbReference>
<evidence type="ECO:0000256" key="1">
    <source>
        <dbReference type="SAM" id="Phobius"/>
    </source>
</evidence>
<evidence type="ECO:0000259" key="2">
    <source>
        <dbReference type="PROSITE" id="PS50011"/>
    </source>
</evidence>
<keyword evidence="3" id="KW-0418">Kinase</keyword>
<gene>
    <name evidence="3" type="ORF">C7379_12024</name>
</gene>
<dbReference type="AlphaFoldDB" id="A0A2U0U091"/>
<sequence>MTESNEIKTYGVNILVTDKMNGQDVLLVGIKSAYRNKPQYLRSLKREYARCHKIEHPNIIKCIGERDFEDYGHCIVLEWEPARTLTDYMRENHDMEEKKNIIHQLADALSFLHANSLVHGAINPSCVFITNKDDQVKLLNIRLHFADMLSEPAELTKYRAPEAKDGTVVLDARTDVFSLGTILKELNINDEYSDVIEGSTNFVRNDRFPDIETFLEAFEHRRVTLRKKSRQNSGSHHNKRIAVLIAAIAAIVGIAVIFIFNRNQPSTEAQQPSKEVVDTIKRESTQMAEPTQTPDINQSAKYSGELEFLNELVPQMHVDLDKIYASDSDNAAIHAKVSRYYKGLRKALGNKTDEQFAAYDKEFADYVNKKNAGL</sequence>
<dbReference type="EMBL" id="QENY01000020">
    <property type="protein sequence ID" value="PVX49330.1"/>
    <property type="molecule type" value="Genomic_DNA"/>
</dbReference>
<dbReference type="Pfam" id="PF00069">
    <property type="entry name" value="Pkinase"/>
    <property type="match status" value="1"/>
</dbReference>
<dbReference type="Gene3D" id="1.10.510.10">
    <property type="entry name" value="Transferase(Phosphotransferase) domain 1"/>
    <property type="match status" value="1"/>
</dbReference>
<keyword evidence="1" id="KW-0812">Transmembrane</keyword>
<protein>
    <submittedName>
        <fullName evidence="3">Serine/threonine-protein kinase</fullName>
    </submittedName>
</protein>
<keyword evidence="4" id="KW-1185">Reference proteome</keyword>
<reference evidence="3 4" key="1">
    <citation type="submission" date="2018-05" db="EMBL/GenBank/DDBJ databases">
        <title>Genomic Encyclopedia of Type Strains, Phase IV (KMG-IV): sequencing the most valuable type-strain genomes for metagenomic binning, comparative biology and taxonomic classification.</title>
        <authorList>
            <person name="Goeker M."/>
        </authorList>
    </citation>
    <scope>NUCLEOTIDE SEQUENCE [LARGE SCALE GENOMIC DNA]</scope>
    <source>
        <strain evidence="3 4">DSM 100333</strain>
    </source>
</reference>
<dbReference type="SMART" id="SM00220">
    <property type="entry name" value="S_TKc"/>
    <property type="match status" value="1"/>
</dbReference>
<keyword evidence="3" id="KW-0808">Transferase</keyword>
<feature type="transmembrane region" description="Helical" evidence="1">
    <location>
        <begin position="241"/>
        <end position="260"/>
    </location>
</feature>
<evidence type="ECO:0000313" key="4">
    <source>
        <dbReference type="Proteomes" id="UP000245870"/>
    </source>
</evidence>
<comment type="caution">
    <text evidence="3">The sequence shown here is derived from an EMBL/GenBank/DDBJ whole genome shotgun (WGS) entry which is preliminary data.</text>
</comment>
<dbReference type="OrthoDB" id="9813021at2"/>
<evidence type="ECO:0000313" key="3">
    <source>
        <dbReference type="EMBL" id="PVX49330.1"/>
    </source>
</evidence>
<dbReference type="PROSITE" id="PS50011">
    <property type="entry name" value="PROTEIN_KINASE_DOM"/>
    <property type="match status" value="1"/>
</dbReference>
<name>A0A2U0U091_9BACT</name>
<dbReference type="SUPFAM" id="SSF56112">
    <property type="entry name" value="Protein kinase-like (PK-like)"/>
    <property type="match status" value="1"/>
</dbReference>
<dbReference type="RefSeq" id="WP_116617172.1">
    <property type="nucleotide sequence ID" value="NZ_QENY01000020.1"/>
</dbReference>
<dbReference type="InterPro" id="IPR000719">
    <property type="entry name" value="Prot_kinase_dom"/>
</dbReference>
<keyword evidence="1" id="KW-0472">Membrane</keyword>